<organism evidence="2 3">
    <name type="scientific">Rubrivirga litoralis</name>
    <dbReference type="NCBI Taxonomy" id="3075598"/>
    <lineage>
        <taxon>Bacteria</taxon>
        <taxon>Pseudomonadati</taxon>
        <taxon>Rhodothermota</taxon>
        <taxon>Rhodothermia</taxon>
        <taxon>Rhodothermales</taxon>
        <taxon>Rubricoccaceae</taxon>
        <taxon>Rubrivirga</taxon>
    </lineage>
</organism>
<dbReference type="RefSeq" id="WP_311662394.1">
    <property type="nucleotide sequence ID" value="NZ_JAVRHT010000007.1"/>
</dbReference>
<keyword evidence="1" id="KW-0732">Signal</keyword>
<gene>
    <name evidence="2" type="ORF">RM540_04760</name>
</gene>
<evidence type="ECO:0008006" key="4">
    <source>
        <dbReference type="Google" id="ProtNLM"/>
    </source>
</evidence>
<evidence type="ECO:0000313" key="2">
    <source>
        <dbReference type="EMBL" id="MDT0631053.1"/>
    </source>
</evidence>
<evidence type="ECO:0000313" key="3">
    <source>
        <dbReference type="Proteomes" id="UP001267426"/>
    </source>
</evidence>
<protein>
    <recommendedName>
        <fullName evidence="4">DUF4369 domain-containing protein</fullName>
    </recommendedName>
</protein>
<dbReference type="EMBL" id="JAVRHT010000007">
    <property type="protein sequence ID" value="MDT0631053.1"/>
    <property type="molecule type" value="Genomic_DNA"/>
</dbReference>
<reference evidence="2 3" key="1">
    <citation type="submission" date="2023-09" db="EMBL/GenBank/DDBJ databases">
        <authorList>
            <person name="Rey-Velasco X."/>
        </authorList>
    </citation>
    <scope>NUCLEOTIDE SEQUENCE [LARGE SCALE GENOMIC DNA]</scope>
    <source>
        <strain evidence="2 3">F394</strain>
    </source>
</reference>
<name>A0ABU3BP64_9BACT</name>
<proteinExistence type="predicted"/>
<accession>A0ABU3BP64</accession>
<sequence length="230" mass="25315">MSLRRLALVLLTLAVSTAARAQDEGSHTFQVVGGEVHLDGRALPGAVPPSLDLTGLATGVLEFSGPVAPVLRVDGRAYVLENEKLVPLDESSKAGQGVYILGDLGPESQSLDSLPQDQLTPIVEAAYMRNVEEADGSLYSKMRTERAMEAEALGLTRRLLRLPDASDERERLRGDLRTLLSDVLALKHEIRREELDLAQDRLDAARQHLREREENHEAIVTLRLRELTGK</sequence>
<dbReference type="Proteomes" id="UP001267426">
    <property type="component" value="Unassembled WGS sequence"/>
</dbReference>
<comment type="caution">
    <text evidence="2">The sequence shown here is derived from an EMBL/GenBank/DDBJ whole genome shotgun (WGS) entry which is preliminary data.</text>
</comment>
<keyword evidence="3" id="KW-1185">Reference proteome</keyword>
<feature type="chain" id="PRO_5047297749" description="DUF4369 domain-containing protein" evidence="1">
    <location>
        <begin position="22"/>
        <end position="230"/>
    </location>
</feature>
<feature type="signal peptide" evidence="1">
    <location>
        <begin position="1"/>
        <end position="21"/>
    </location>
</feature>
<evidence type="ECO:0000256" key="1">
    <source>
        <dbReference type="SAM" id="SignalP"/>
    </source>
</evidence>